<accession>A0A1B2E3B6</accession>
<dbReference type="EMBL" id="CP016809">
    <property type="protein sequence ID" value="ANY74431.1"/>
    <property type="molecule type" value="Genomic_DNA"/>
</dbReference>
<proteinExistence type="predicted"/>
<sequence>MKLAEPLVCKQIINVAVEHGNSVVAAGEDQQLFLALPDTNQFFGLHGKKYIVGPAEGACLYIYVISDDIIGPCV</sequence>
<dbReference type="AlphaFoldDB" id="A0A1B2E3B6"/>
<dbReference type="KEGG" id="pib:BBD41_18710"/>
<name>A0A1B2E3B6_9BACL</name>
<gene>
    <name evidence="1" type="ORF">BBD41_18710</name>
</gene>
<evidence type="ECO:0000313" key="1">
    <source>
        <dbReference type="EMBL" id="ANY74431.1"/>
    </source>
</evidence>
<protein>
    <submittedName>
        <fullName evidence="1">Uncharacterized protein</fullName>
    </submittedName>
</protein>
<reference evidence="1" key="1">
    <citation type="submission" date="2016-08" db="EMBL/GenBank/DDBJ databases">
        <title>Complete Genome Seqeunce of Paenibacillus sp. nov. IHBB 9852 from high altitute lake of Indian trans-Himalayas.</title>
        <authorList>
            <person name="Kiran S."/>
            <person name="Swarnkar M.K."/>
            <person name="Rana A."/>
            <person name="Tewari R."/>
            <person name="Gulati A."/>
        </authorList>
    </citation>
    <scope>NUCLEOTIDE SEQUENCE [LARGE SCALE GENOMIC DNA]</scope>
    <source>
        <strain evidence="1">IHBB 9852</strain>
    </source>
</reference>
<organism evidence="1">
    <name type="scientific">Paenibacillus ihbetae</name>
    <dbReference type="NCBI Taxonomy" id="1870820"/>
    <lineage>
        <taxon>Bacteria</taxon>
        <taxon>Bacillati</taxon>
        <taxon>Bacillota</taxon>
        <taxon>Bacilli</taxon>
        <taxon>Bacillales</taxon>
        <taxon>Paenibacillaceae</taxon>
        <taxon>Paenibacillus</taxon>
    </lineage>
</organism>